<dbReference type="EMBL" id="BGZK01000511">
    <property type="protein sequence ID" value="GBP47866.1"/>
    <property type="molecule type" value="Genomic_DNA"/>
</dbReference>
<reference evidence="1 2" key="1">
    <citation type="journal article" date="2019" name="Commun. Biol.">
        <title>The bagworm genome reveals a unique fibroin gene that provides high tensile strength.</title>
        <authorList>
            <person name="Kono N."/>
            <person name="Nakamura H."/>
            <person name="Ohtoshi R."/>
            <person name="Tomita M."/>
            <person name="Numata K."/>
            <person name="Arakawa K."/>
        </authorList>
    </citation>
    <scope>NUCLEOTIDE SEQUENCE [LARGE SCALE GENOMIC DNA]</scope>
</reference>
<dbReference type="AlphaFoldDB" id="A0A4C1W8Z8"/>
<dbReference type="Proteomes" id="UP000299102">
    <property type="component" value="Unassembled WGS sequence"/>
</dbReference>
<organism evidence="1 2">
    <name type="scientific">Eumeta variegata</name>
    <name type="common">Bagworm moth</name>
    <name type="synonym">Eumeta japonica</name>
    <dbReference type="NCBI Taxonomy" id="151549"/>
    <lineage>
        <taxon>Eukaryota</taxon>
        <taxon>Metazoa</taxon>
        <taxon>Ecdysozoa</taxon>
        <taxon>Arthropoda</taxon>
        <taxon>Hexapoda</taxon>
        <taxon>Insecta</taxon>
        <taxon>Pterygota</taxon>
        <taxon>Neoptera</taxon>
        <taxon>Endopterygota</taxon>
        <taxon>Lepidoptera</taxon>
        <taxon>Glossata</taxon>
        <taxon>Ditrysia</taxon>
        <taxon>Tineoidea</taxon>
        <taxon>Psychidae</taxon>
        <taxon>Oiketicinae</taxon>
        <taxon>Eumeta</taxon>
    </lineage>
</organism>
<dbReference type="InterPro" id="IPR036397">
    <property type="entry name" value="RNaseH_sf"/>
</dbReference>
<gene>
    <name evidence="1" type="ORF">EVAR_43558_1</name>
</gene>
<evidence type="ECO:0008006" key="3">
    <source>
        <dbReference type="Google" id="ProtNLM"/>
    </source>
</evidence>
<sequence>MYLSSAIKTTNGASTFHDNGNKPNHGSITGDETWIYCYDPKTKQQPTVWIYGDEPKPIKVARERSASKRMIASCFNKIGHVATVALENYHTVNGDWYTTICLPYAIDELRKNNRCIILHHANANSHTAKQTN</sequence>
<accession>A0A4C1W8Z8</accession>
<comment type="caution">
    <text evidence="1">The sequence shown here is derived from an EMBL/GenBank/DDBJ whole genome shotgun (WGS) entry which is preliminary data.</text>
</comment>
<dbReference type="InterPro" id="IPR052709">
    <property type="entry name" value="Transposase-MT_Hybrid"/>
</dbReference>
<evidence type="ECO:0000313" key="2">
    <source>
        <dbReference type="Proteomes" id="UP000299102"/>
    </source>
</evidence>
<dbReference type="GO" id="GO:0003676">
    <property type="term" value="F:nucleic acid binding"/>
    <property type="evidence" value="ECO:0007669"/>
    <property type="project" value="InterPro"/>
</dbReference>
<keyword evidence="2" id="KW-1185">Reference proteome</keyword>
<name>A0A4C1W8Z8_EUMVA</name>
<dbReference type="OrthoDB" id="10017160at2759"/>
<protein>
    <recommendedName>
        <fullName evidence="3">Mariner Mos1 transposase</fullName>
    </recommendedName>
</protein>
<dbReference type="PANTHER" id="PTHR46060:SF1">
    <property type="entry name" value="MARINER MOS1 TRANSPOSASE-LIKE PROTEIN"/>
    <property type="match status" value="1"/>
</dbReference>
<evidence type="ECO:0000313" key="1">
    <source>
        <dbReference type="EMBL" id="GBP47866.1"/>
    </source>
</evidence>
<proteinExistence type="predicted"/>
<dbReference type="PANTHER" id="PTHR46060">
    <property type="entry name" value="MARINER MOS1 TRANSPOSASE-LIKE PROTEIN"/>
    <property type="match status" value="1"/>
</dbReference>
<dbReference type="Gene3D" id="3.30.420.10">
    <property type="entry name" value="Ribonuclease H-like superfamily/Ribonuclease H"/>
    <property type="match status" value="1"/>
</dbReference>